<accession>A0AAU3HV28</accession>
<protein>
    <submittedName>
        <fullName evidence="1">Uncharacterized protein</fullName>
    </submittedName>
</protein>
<evidence type="ECO:0000313" key="1">
    <source>
        <dbReference type="EMBL" id="WTZ06831.1"/>
    </source>
</evidence>
<organism evidence="1">
    <name type="scientific">Streptomyces sp. NBC_01393</name>
    <dbReference type="NCBI Taxonomy" id="2903851"/>
    <lineage>
        <taxon>Bacteria</taxon>
        <taxon>Bacillati</taxon>
        <taxon>Actinomycetota</taxon>
        <taxon>Actinomycetes</taxon>
        <taxon>Kitasatosporales</taxon>
        <taxon>Streptomycetaceae</taxon>
        <taxon>Streptomyces</taxon>
    </lineage>
</organism>
<dbReference type="AlphaFoldDB" id="A0AAU3HV28"/>
<sequence length="84" mass="8602">MLAHSGLKALDEPTVRAVVRQAVRDVRSASPPPPADPPADPALAALRAVVDDLAAGTHAIGELMLEVAPAYRTTAHSASDMPVG</sequence>
<name>A0AAU3HV28_9ACTN</name>
<proteinExistence type="predicted"/>
<dbReference type="EMBL" id="CP109546">
    <property type="protein sequence ID" value="WTZ06831.1"/>
    <property type="molecule type" value="Genomic_DNA"/>
</dbReference>
<reference evidence="1" key="1">
    <citation type="submission" date="2022-10" db="EMBL/GenBank/DDBJ databases">
        <title>The complete genomes of actinobacterial strains from the NBC collection.</title>
        <authorList>
            <person name="Joergensen T.S."/>
            <person name="Alvarez Arevalo M."/>
            <person name="Sterndorff E.B."/>
            <person name="Faurdal D."/>
            <person name="Vuksanovic O."/>
            <person name="Mourched A.-S."/>
            <person name="Charusanti P."/>
            <person name="Shaw S."/>
            <person name="Blin K."/>
            <person name="Weber T."/>
        </authorList>
    </citation>
    <scope>NUCLEOTIDE SEQUENCE</scope>
    <source>
        <strain evidence="1">NBC_01393</strain>
    </source>
</reference>
<gene>
    <name evidence="1" type="ORF">OG699_01655</name>
</gene>